<dbReference type="EMBL" id="AAXG02000007">
    <property type="protein sequence ID" value="EDN01028.1"/>
    <property type="molecule type" value="Genomic_DNA"/>
</dbReference>
<keyword evidence="2" id="KW-0949">S-adenosyl-L-methionine</keyword>
<dbReference type="SFLD" id="SFLDS00029">
    <property type="entry name" value="Radical_SAM"/>
    <property type="match status" value="1"/>
</dbReference>
<name>A6NRZ0_9FIRM</name>
<evidence type="ECO:0000313" key="7">
    <source>
        <dbReference type="EMBL" id="EDN01028.1"/>
    </source>
</evidence>
<proteinExistence type="predicted"/>
<evidence type="ECO:0000256" key="5">
    <source>
        <dbReference type="ARBA" id="ARBA00023014"/>
    </source>
</evidence>
<dbReference type="Proteomes" id="UP000003639">
    <property type="component" value="Unassembled WGS sequence"/>
</dbReference>
<protein>
    <submittedName>
        <fullName evidence="7">Radical SAM domain protein</fullName>
    </submittedName>
</protein>
<keyword evidence="3" id="KW-0479">Metal-binding</keyword>
<dbReference type="eggNOG" id="COG1032">
    <property type="taxonomic scope" value="Bacteria"/>
</dbReference>
<dbReference type="InterPro" id="IPR058240">
    <property type="entry name" value="rSAM_sf"/>
</dbReference>
<dbReference type="PANTHER" id="PTHR43409:SF16">
    <property type="entry name" value="SLR0320 PROTEIN"/>
    <property type="match status" value="1"/>
</dbReference>
<dbReference type="GO" id="GO:0046872">
    <property type="term" value="F:metal ion binding"/>
    <property type="evidence" value="ECO:0007669"/>
    <property type="project" value="UniProtKB-KW"/>
</dbReference>
<dbReference type="InterPro" id="IPR007197">
    <property type="entry name" value="rSAM"/>
</dbReference>
<dbReference type="AlphaFoldDB" id="A6NRZ0"/>
<dbReference type="SFLD" id="SFLDG01082">
    <property type="entry name" value="B12-binding_domain_containing"/>
    <property type="match status" value="1"/>
</dbReference>
<dbReference type="Pfam" id="PF04055">
    <property type="entry name" value="Radical_SAM"/>
    <property type="match status" value="1"/>
</dbReference>
<evidence type="ECO:0000256" key="2">
    <source>
        <dbReference type="ARBA" id="ARBA00022691"/>
    </source>
</evidence>
<comment type="cofactor">
    <cofactor evidence="1">
        <name>[4Fe-4S] cluster</name>
        <dbReference type="ChEBI" id="CHEBI:49883"/>
    </cofactor>
</comment>
<dbReference type="InterPro" id="IPR023404">
    <property type="entry name" value="rSAM_horseshoe"/>
</dbReference>
<evidence type="ECO:0000256" key="3">
    <source>
        <dbReference type="ARBA" id="ARBA00022723"/>
    </source>
</evidence>
<dbReference type="InterPro" id="IPR006638">
    <property type="entry name" value="Elp3/MiaA/NifB-like_rSAM"/>
</dbReference>
<dbReference type="PROSITE" id="PS51332">
    <property type="entry name" value="B12_BINDING"/>
    <property type="match status" value="1"/>
</dbReference>
<keyword evidence="8" id="KW-1185">Reference proteome</keyword>
<dbReference type="STRING" id="411467.BACCAP_00968"/>
<dbReference type="Gene3D" id="3.80.30.20">
    <property type="entry name" value="tm_1862 like domain"/>
    <property type="match status" value="1"/>
</dbReference>
<keyword evidence="4" id="KW-0408">Iron</keyword>
<reference evidence="7 8" key="2">
    <citation type="submission" date="2007-06" db="EMBL/GenBank/DDBJ databases">
        <title>Draft genome sequence of Pseudoflavonifractor capillosus ATCC 29799.</title>
        <authorList>
            <person name="Sudarsanam P."/>
            <person name="Ley R."/>
            <person name="Guruge J."/>
            <person name="Turnbaugh P.J."/>
            <person name="Mahowald M."/>
            <person name="Liep D."/>
            <person name="Gordon J."/>
        </authorList>
    </citation>
    <scope>NUCLEOTIDE SEQUENCE [LARGE SCALE GENOMIC DNA]</scope>
    <source>
        <strain evidence="7 8">ATCC 29799</strain>
    </source>
</reference>
<dbReference type="GO" id="GO:0005829">
    <property type="term" value="C:cytosol"/>
    <property type="evidence" value="ECO:0007669"/>
    <property type="project" value="TreeGrafter"/>
</dbReference>
<sequence>MPLPYAIAVLHAYVMNNEHIAQEYDFAEYIFEKKPIAYVLDMMQEPYAVFFSCYIWNYEYNKALAVAIKEKFPYAKLVFGGHNVPMDYTRAFTELPFADYIMIGEGELLFEDLLLFFAGKKPADQLYNIAFRSESGAIECNMDLSYITARFVSPYQLGLFDNLVEKNREKYRFSATLETNRGCPFSCAYCDWGLNRARVRFAPEEQILGDIAWIASHAIYDCYGADSNFGMFPRDARFVEAFCDHKKTSGYPKTFFVSFSKNSDMNVLAISEALHHAGMLQGATLSFQSLNPDTLEAIGRKNLDLGYFSDMMKEYHKRCVPTYSELILGLPLETKESFMNGIGTLIACGQHVAVDVYECCVLPNSDLGQPERLKKYGILTQRLPFRRFDVRENEEVQEYADIIVGTSTMSKQDWRDCNVFFNVVSAFHFGKLFHCIALYLHKEHGLSYDRIYNSLIHCMKSKQGSVWQELFCRVEKQLDAIANGNGSWLFDWKEQNISAMSFREAIIKVAIKNYAEYIRLLEELLVFYSGSADFAKQLVRFQAFCIKTRIDQNLVREEVFQYNFIEYFSTFFMGEEATLLQGQYPVTGDCMLRSIIAE</sequence>
<gene>
    <name evidence="7" type="ORF">BACCAP_00968</name>
</gene>
<evidence type="ECO:0000256" key="4">
    <source>
        <dbReference type="ARBA" id="ARBA00023004"/>
    </source>
</evidence>
<dbReference type="PANTHER" id="PTHR43409">
    <property type="entry name" value="ANAEROBIC MAGNESIUM-PROTOPORPHYRIN IX MONOMETHYL ESTER CYCLASE-RELATED"/>
    <property type="match status" value="1"/>
</dbReference>
<dbReference type="InterPro" id="IPR006158">
    <property type="entry name" value="Cobalamin-bd"/>
</dbReference>
<feature type="domain" description="B12-binding" evidence="6">
    <location>
        <begin position="1"/>
        <end position="124"/>
    </location>
</feature>
<evidence type="ECO:0000259" key="6">
    <source>
        <dbReference type="PROSITE" id="PS51332"/>
    </source>
</evidence>
<dbReference type="GO" id="GO:0031419">
    <property type="term" value="F:cobalamin binding"/>
    <property type="evidence" value="ECO:0007669"/>
    <property type="project" value="InterPro"/>
</dbReference>
<accession>A6NRZ0</accession>
<evidence type="ECO:0000313" key="8">
    <source>
        <dbReference type="Proteomes" id="UP000003639"/>
    </source>
</evidence>
<dbReference type="GO" id="GO:0003824">
    <property type="term" value="F:catalytic activity"/>
    <property type="evidence" value="ECO:0007669"/>
    <property type="project" value="InterPro"/>
</dbReference>
<dbReference type="SUPFAM" id="SSF102114">
    <property type="entry name" value="Radical SAM enzymes"/>
    <property type="match status" value="1"/>
</dbReference>
<dbReference type="CDD" id="cd01335">
    <property type="entry name" value="Radical_SAM"/>
    <property type="match status" value="1"/>
</dbReference>
<comment type="caution">
    <text evidence="7">The sequence shown here is derived from an EMBL/GenBank/DDBJ whole genome shotgun (WGS) entry which is preliminary data.</text>
</comment>
<dbReference type="GO" id="GO:0051536">
    <property type="term" value="F:iron-sulfur cluster binding"/>
    <property type="evidence" value="ECO:0007669"/>
    <property type="project" value="UniProtKB-KW"/>
</dbReference>
<dbReference type="InterPro" id="IPR051198">
    <property type="entry name" value="BchE-like"/>
</dbReference>
<evidence type="ECO:0000256" key="1">
    <source>
        <dbReference type="ARBA" id="ARBA00001966"/>
    </source>
</evidence>
<reference evidence="7 8" key="1">
    <citation type="submission" date="2007-04" db="EMBL/GenBank/DDBJ databases">
        <authorList>
            <person name="Fulton L."/>
            <person name="Clifton S."/>
            <person name="Fulton B."/>
            <person name="Xu J."/>
            <person name="Minx P."/>
            <person name="Pepin K.H."/>
            <person name="Johnson M."/>
            <person name="Thiruvilangam P."/>
            <person name="Bhonagiri V."/>
            <person name="Nash W.E."/>
            <person name="Mardis E.R."/>
            <person name="Wilson R.K."/>
        </authorList>
    </citation>
    <scope>NUCLEOTIDE SEQUENCE [LARGE SCALE GENOMIC DNA]</scope>
    <source>
        <strain evidence="7 8">ATCC 29799</strain>
    </source>
</reference>
<keyword evidence="5" id="KW-0411">Iron-sulfur</keyword>
<dbReference type="Gene3D" id="3.40.50.280">
    <property type="entry name" value="Cobalamin-binding domain"/>
    <property type="match status" value="1"/>
</dbReference>
<dbReference type="SMART" id="SM00729">
    <property type="entry name" value="Elp3"/>
    <property type="match status" value="1"/>
</dbReference>
<organism evidence="7 8">
    <name type="scientific">Pseudoflavonifractor capillosus ATCC 29799</name>
    <dbReference type="NCBI Taxonomy" id="411467"/>
    <lineage>
        <taxon>Bacteria</taxon>
        <taxon>Bacillati</taxon>
        <taxon>Bacillota</taxon>
        <taxon>Clostridia</taxon>
        <taxon>Eubacteriales</taxon>
        <taxon>Oscillospiraceae</taxon>
        <taxon>Pseudoflavonifractor</taxon>
    </lineage>
</organism>